<protein>
    <recommendedName>
        <fullName evidence="2">non-specific serine/threonine protein kinase</fullName>
        <ecNumber evidence="2">2.7.11.1</ecNumber>
    </recommendedName>
</protein>
<dbReference type="InterPro" id="IPR018934">
    <property type="entry name" value="RIO_dom"/>
</dbReference>
<dbReference type="GO" id="GO:0004674">
    <property type="term" value="F:protein serine/threonine kinase activity"/>
    <property type="evidence" value="ECO:0007669"/>
    <property type="project" value="UniProtKB-KW"/>
</dbReference>
<sequence length="388" mass="45133">MKENKTERKIKDSSMFATTDKVLDHTSKGILDSLKRRNKLHSVEQAIATGKEAAIFPGIIDKNIETKFINAVKEETDSIVDVKPQTFVKCAIKIYKTSTMFFKDRTKYIKNEKRYSNICTTNSRKLIKVWAEKEVRNLKRIRKAGILAPCPLYLKKSVLIMEMVMKEDKVSQILKNYKKITQKTYDDTLQIIDDMYNKAKLVHGDLSEYNILIGDNENLYVIDVGQSVDLTHENALYFLIIDIININIFYKNKNVLLYDENTIFEKITNLKIPNCLKGIKLNKNSFIPTNLSEVVNEEDAYLFLEDKNVNLENTSESREEFNIHNKYTISVDSYDSSKSITDDNDETTNKVCLESLHKNVIKHKHKKEIKEANRERRKLKALKKKIKQ</sequence>
<dbReference type="STRING" id="646526.A0A1W0E7C0"/>
<dbReference type="PROSITE" id="PS01245">
    <property type="entry name" value="RIO1"/>
    <property type="match status" value="1"/>
</dbReference>
<evidence type="ECO:0000256" key="10">
    <source>
        <dbReference type="ARBA" id="ARBA00047899"/>
    </source>
</evidence>
<keyword evidence="7" id="KW-0418">Kinase</keyword>
<keyword evidence="6" id="KW-0547">Nucleotide-binding</keyword>
<keyword evidence="3" id="KW-0723">Serine/threonine-protein kinase</keyword>
<dbReference type="VEuPathDB" id="MicrosporidiaDB:EHP00_1553"/>
<dbReference type="GO" id="GO:0005524">
    <property type="term" value="F:ATP binding"/>
    <property type="evidence" value="ECO:0007669"/>
    <property type="project" value="UniProtKB-KW"/>
</dbReference>
<dbReference type="SMART" id="SM00090">
    <property type="entry name" value="RIO"/>
    <property type="match status" value="1"/>
</dbReference>
<comment type="catalytic activity">
    <reaction evidence="11">
        <text>L-seryl-[protein] + ATP = O-phospho-L-seryl-[protein] + ADP + H(+)</text>
        <dbReference type="Rhea" id="RHEA:17989"/>
        <dbReference type="Rhea" id="RHEA-COMP:9863"/>
        <dbReference type="Rhea" id="RHEA-COMP:11604"/>
        <dbReference type="ChEBI" id="CHEBI:15378"/>
        <dbReference type="ChEBI" id="CHEBI:29999"/>
        <dbReference type="ChEBI" id="CHEBI:30616"/>
        <dbReference type="ChEBI" id="CHEBI:83421"/>
        <dbReference type="ChEBI" id="CHEBI:456216"/>
        <dbReference type="EC" id="2.7.11.1"/>
    </reaction>
</comment>
<keyword evidence="5" id="KW-0479">Metal-binding</keyword>
<dbReference type="Gene3D" id="1.10.510.10">
    <property type="entry name" value="Transferase(Phosphotransferase) domain 1"/>
    <property type="match status" value="1"/>
</dbReference>
<gene>
    <name evidence="14" type="primary">RIO1</name>
    <name evidence="14" type="ORF">EHP00_1553</name>
</gene>
<evidence type="ECO:0000256" key="6">
    <source>
        <dbReference type="ARBA" id="ARBA00022741"/>
    </source>
</evidence>
<dbReference type="InterPro" id="IPR000687">
    <property type="entry name" value="RIO_kinase"/>
</dbReference>
<evidence type="ECO:0000256" key="1">
    <source>
        <dbReference type="ARBA" id="ARBA00009196"/>
    </source>
</evidence>
<feature type="compositionally biased region" description="Basic residues" evidence="12">
    <location>
        <begin position="375"/>
        <end position="388"/>
    </location>
</feature>
<comment type="similarity">
    <text evidence="1">Belongs to the protein kinase superfamily. RIO-type Ser/Thr kinase family.</text>
</comment>
<comment type="caution">
    <text evidence="14">The sequence shown here is derived from an EMBL/GenBank/DDBJ whole genome shotgun (WGS) entry which is preliminary data.</text>
</comment>
<reference evidence="14 15" key="1">
    <citation type="journal article" date="2017" name="Environ. Microbiol.">
        <title>Decay of the glycolytic pathway and adaptation to intranuclear parasitism within Enterocytozoonidae microsporidia.</title>
        <authorList>
            <person name="Wiredu Boakye D."/>
            <person name="Jaroenlak P."/>
            <person name="Prachumwat A."/>
            <person name="Williams T.A."/>
            <person name="Bateman K.S."/>
            <person name="Itsathitphaisarn O."/>
            <person name="Sritunyalucksana K."/>
            <person name="Paszkiewicz K.H."/>
            <person name="Moore K.A."/>
            <person name="Stentiford G.D."/>
            <person name="Williams B.A."/>
        </authorList>
    </citation>
    <scope>NUCLEOTIDE SEQUENCE [LARGE SCALE GENOMIC DNA]</scope>
    <source>
        <strain evidence="14 15">TH1</strain>
    </source>
</reference>
<evidence type="ECO:0000256" key="7">
    <source>
        <dbReference type="ARBA" id="ARBA00022777"/>
    </source>
</evidence>
<organism evidence="14 15">
    <name type="scientific">Ecytonucleospora hepatopenaei</name>
    <dbReference type="NCBI Taxonomy" id="646526"/>
    <lineage>
        <taxon>Eukaryota</taxon>
        <taxon>Fungi</taxon>
        <taxon>Fungi incertae sedis</taxon>
        <taxon>Microsporidia</taxon>
        <taxon>Enterocytozoonidae</taxon>
        <taxon>Ecytonucleospora</taxon>
    </lineage>
</organism>
<evidence type="ECO:0000256" key="3">
    <source>
        <dbReference type="ARBA" id="ARBA00022527"/>
    </source>
</evidence>
<dbReference type="InterPro" id="IPR051272">
    <property type="entry name" value="RIO-type_Ser/Thr_kinase"/>
</dbReference>
<evidence type="ECO:0000256" key="12">
    <source>
        <dbReference type="SAM" id="MobiDB-lite"/>
    </source>
</evidence>
<feature type="region of interest" description="Disordered" evidence="12">
    <location>
        <begin position="366"/>
        <end position="388"/>
    </location>
</feature>
<evidence type="ECO:0000256" key="4">
    <source>
        <dbReference type="ARBA" id="ARBA00022679"/>
    </source>
</evidence>
<evidence type="ECO:0000256" key="2">
    <source>
        <dbReference type="ARBA" id="ARBA00012513"/>
    </source>
</evidence>
<dbReference type="EMBL" id="MNPJ01000013">
    <property type="protein sequence ID" value="OQS55164.1"/>
    <property type="molecule type" value="Genomic_DNA"/>
</dbReference>
<evidence type="ECO:0000256" key="9">
    <source>
        <dbReference type="ARBA" id="ARBA00022842"/>
    </source>
</evidence>
<comment type="catalytic activity">
    <reaction evidence="10">
        <text>L-threonyl-[protein] + ATP = O-phospho-L-threonyl-[protein] + ADP + H(+)</text>
        <dbReference type="Rhea" id="RHEA:46608"/>
        <dbReference type="Rhea" id="RHEA-COMP:11060"/>
        <dbReference type="Rhea" id="RHEA-COMP:11605"/>
        <dbReference type="ChEBI" id="CHEBI:15378"/>
        <dbReference type="ChEBI" id="CHEBI:30013"/>
        <dbReference type="ChEBI" id="CHEBI:30616"/>
        <dbReference type="ChEBI" id="CHEBI:61977"/>
        <dbReference type="ChEBI" id="CHEBI:456216"/>
        <dbReference type="EC" id="2.7.11.1"/>
    </reaction>
</comment>
<evidence type="ECO:0000256" key="8">
    <source>
        <dbReference type="ARBA" id="ARBA00022840"/>
    </source>
</evidence>
<evidence type="ECO:0000256" key="11">
    <source>
        <dbReference type="ARBA" id="ARBA00048679"/>
    </source>
</evidence>
<dbReference type="Pfam" id="PF01163">
    <property type="entry name" value="RIO1"/>
    <property type="match status" value="1"/>
</dbReference>
<evidence type="ECO:0000313" key="14">
    <source>
        <dbReference type="EMBL" id="OQS55164.1"/>
    </source>
</evidence>
<feature type="domain" description="RIO kinase" evidence="13">
    <location>
        <begin position="12"/>
        <end position="269"/>
    </location>
</feature>
<dbReference type="PANTHER" id="PTHR45723">
    <property type="entry name" value="SERINE/THREONINE-PROTEIN KINASE RIO1"/>
    <property type="match status" value="1"/>
</dbReference>
<keyword evidence="4" id="KW-0808">Transferase</keyword>
<keyword evidence="9" id="KW-0460">Magnesium</keyword>
<name>A0A1W0E7C0_9MICR</name>
<dbReference type="InterPro" id="IPR018935">
    <property type="entry name" value="RIO_kinase_CS"/>
</dbReference>
<evidence type="ECO:0000256" key="5">
    <source>
        <dbReference type="ARBA" id="ARBA00022723"/>
    </source>
</evidence>
<evidence type="ECO:0000313" key="15">
    <source>
        <dbReference type="Proteomes" id="UP000192758"/>
    </source>
</evidence>
<dbReference type="Gene3D" id="3.30.200.20">
    <property type="entry name" value="Phosphorylase Kinase, domain 1"/>
    <property type="match status" value="1"/>
</dbReference>
<dbReference type="GO" id="GO:0046872">
    <property type="term" value="F:metal ion binding"/>
    <property type="evidence" value="ECO:0007669"/>
    <property type="project" value="UniProtKB-KW"/>
</dbReference>
<dbReference type="AlphaFoldDB" id="A0A1W0E7C0"/>
<dbReference type="InterPro" id="IPR011009">
    <property type="entry name" value="Kinase-like_dom_sf"/>
</dbReference>
<dbReference type="OrthoDB" id="205248at2759"/>
<keyword evidence="15" id="KW-1185">Reference proteome</keyword>
<keyword evidence="8" id="KW-0067">ATP-binding</keyword>
<accession>A0A1W0E7C0</accession>
<evidence type="ECO:0000259" key="13">
    <source>
        <dbReference type="SMART" id="SM00090"/>
    </source>
</evidence>
<proteinExistence type="inferred from homology"/>
<dbReference type="PROSITE" id="PS00109">
    <property type="entry name" value="PROTEIN_KINASE_TYR"/>
    <property type="match status" value="1"/>
</dbReference>
<dbReference type="EC" id="2.7.11.1" evidence="2"/>
<dbReference type="SUPFAM" id="SSF56112">
    <property type="entry name" value="Protein kinase-like (PK-like)"/>
    <property type="match status" value="1"/>
</dbReference>
<dbReference type="Proteomes" id="UP000192758">
    <property type="component" value="Unassembled WGS sequence"/>
</dbReference>
<dbReference type="InterPro" id="IPR008266">
    <property type="entry name" value="Tyr_kinase_AS"/>
</dbReference>